<name>A0AAW0TPG4_SCYPA</name>
<keyword evidence="5" id="KW-0430">Lectin</keyword>
<proteinExistence type="inferred from homology"/>
<keyword evidence="10" id="KW-1185">Reference proteome</keyword>
<feature type="domain" description="Fucolectin tachylectin-4 pentraxin-1" evidence="8">
    <location>
        <begin position="61"/>
        <end position="194"/>
    </location>
</feature>
<dbReference type="PANTHER" id="PTHR45713:SF6">
    <property type="entry name" value="F5_8 TYPE C DOMAIN-CONTAINING PROTEIN"/>
    <property type="match status" value="1"/>
</dbReference>
<dbReference type="Proteomes" id="UP001487740">
    <property type="component" value="Unassembled WGS sequence"/>
</dbReference>
<organism evidence="9 10">
    <name type="scientific">Scylla paramamosain</name>
    <name type="common">Mud crab</name>
    <dbReference type="NCBI Taxonomy" id="85552"/>
    <lineage>
        <taxon>Eukaryota</taxon>
        <taxon>Metazoa</taxon>
        <taxon>Ecdysozoa</taxon>
        <taxon>Arthropoda</taxon>
        <taxon>Crustacea</taxon>
        <taxon>Multicrustacea</taxon>
        <taxon>Malacostraca</taxon>
        <taxon>Eumalacostraca</taxon>
        <taxon>Eucarida</taxon>
        <taxon>Decapoda</taxon>
        <taxon>Pleocyemata</taxon>
        <taxon>Brachyura</taxon>
        <taxon>Eubrachyura</taxon>
        <taxon>Portunoidea</taxon>
        <taxon>Portunidae</taxon>
        <taxon>Portuninae</taxon>
        <taxon>Scylla</taxon>
    </lineage>
</organism>
<dbReference type="GO" id="GO:0046872">
    <property type="term" value="F:metal ion binding"/>
    <property type="evidence" value="ECO:0007669"/>
    <property type="project" value="UniProtKB-KW"/>
</dbReference>
<comment type="similarity">
    <text evidence="2">Belongs to the fucolectin family.</text>
</comment>
<keyword evidence="7" id="KW-1015">Disulfide bond</keyword>
<keyword evidence="4" id="KW-0479">Metal-binding</keyword>
<comment type="subunit">
    <text evidence="3">Homotrimer.</text>
</comment>
<dbReference type="GO" id="GO:0042806">
    <property type="term" value="F:fucose binding"/>
    <property type="evidence" value="ECO:0007669"/>
    <property type="project" value="UniProtKB-ARBA"/>
</dbReference>
<evidence type="ECO:0000256" key="1">
    <source>
        <dbReference type="ARBA" id="ARBA00002219"/>
    </source>
</evidence>
<evidence type="ECO:0000256" key="7">
    <source>
        <dbReference type="ARBA" id="ARBA00023157"/>
    </source>
</evidence>
<dbReference type="EMBL" id="JARAKH010000028">
    <property type="protein sequence ID" value="KAK8388968.1"/>
    <property type="molecule type" value="Genomic_DNA"/>
</dbReference>
<evidence type="ECO:0000256" key="4">
    <source>
        <dbReference type="ARBA" id="ARBA00022723"/>
    </source>
</evidence>
<dbReference type="AlphaFoldDB" id="A0AAW0TPG4"/>
<dbReference type="SMART" id="SM00607">
    <property type="entry name" value="FTP"/>
    <property type="match status" value="1"/>
</dbReference>
<dbReference type="Gene3D" id="2.60.120.260">
    <property type="entry name" value="Galactose-binding domain-like"/>
    <property type="match status" value="1"/>
</dbReference>
<evidence type="ECO:0000256" key="6">
    <source>
        <dbReference type="ARBA" id="ARBA00022837"/>
    </source>
</evidence>
<accession>A0AAW0TPG4</accession>
<reference evidence="9 10" key="1">
    <citation type="submission" date="2023-03" db="EMBL/GenBank/DDBJ databases">
        <title>High-quality genome of Scylla paramamosain provides insights in environmental adaptation.</title>
        <authorList>
            <person name="Zhang L."/>
        </authorList>
    </citation>
    <scope>NUCLEOTIDE SEQUENCE [LARGE SCALE GENOMIC DNA]</scope>
    <source>
        <strain evidence="9">LZ_2023a</strain>
        <tissue evidence="9">Muscle</tissue>
    </source>
</reference>
<dbReference type="GO" id="GO:0001868">
    <property type="term" value="P:regulation of complement activation, lectin pathway"/>
    <property type="evidence" value="ECO:0007669"/>
    <property type="project" value="UniProtKB-ARBA"/>
</dbReference>
<evidence type="ECO:0000313" key="9">
    <source>
        <dbReference type="EMBL" id="KAK8388968.1"/>
    </source>
</evidence>
<comment type="function">
    <text evidence="1">Acts as a defensive agent. Recognizes blood group fucosylated oligosaccharides including A, B, H and Lewis B-type antigens. Does not recognize Lewis A antigen and has low affinity for monovalent haptens.</text>
</comment>
<dbReference type="Pfam" id="PF22633">
    <property type="entry name" value="F5_F8_type_C_2"/>
    <property type="match status" value="1"/>
</dbReference>
<dbReference type="InterPro" id="IPR051941">
    <property type="entry name" value="BG_Antigen-Binding_Lectin"/>
</dbReference>
<protein>
    <recommendedName>
        <fullName evidence="8">Fucolectin tachylectin-4 pentraxin-1 domain-containing protein</fullName>
    </recommendedName>
</protein>
<evidence type="ECO:0000256" key="5">
    <source>
        <dbReference type="ARBA" id="ARBA00022734"/>
    </source>
</evidence>
<dbReference type="GO" id="GO:0010185">
    <property type="term" value="P:regulation of cellular defense response"/>
    <property type="evidence" value="ECO:0007669"/>
    <property type="project" value="UniProtKB-ARBA"/>
</dbReference>
<dbReference type="InterPro" id="IPR006585">
    <property type="entry name" value="FTP1"/>
</dbReference>
<dbReference type="InterPro" id="IPR008979">
    <property type="entry name" value="Galactose-bd-like_sf"/>
</dbReference>
<evidence type="ECO:0000256" key="2">
    <source>
        <dbReference type="ARBA" id="ARBA00010147"/>
    </source>
</evidence>
<sequence>MGLTYDFRTTFSMLCGVLCGERRAVKYTFNSNTNKCTLYGEGYGTASSTNTFLMFPSQDSLEDVATGKPASASSVYLQVSSNNSSSVADSQPWWLLDLGETRVIHEVQILPRRNCCPFRFHDIEIRIGDVQPANGNFSSFTPFSTYKGPYSAALGRLSCARGDGLSGRFVVIIKVIPGDQYVLQVADVNIFVQK</sequence>
<evidence type="ECO:0000313" key="10">
    <source>
        <dbReference type="Proteomes" id="UP001487740"/>
    </source>
</evidence>
<comment type="caution">
    <text evidence="9">The sequence shown here is derived from an EMBL/GenBank/DDBJ whole genome shotgun (WGS) entry which is preliminary data.</text>
</comment>
<dbReference type="SUPFAM" id="SSF49785">
    <property type="entry name" value="Galactose-binding domain-like"/>
    <property type="match status" value="1"/>
</dbReference>
<gene>
    <name evidence="9" type="ORF">O3P69_020732</name>
</gene>
<evidence type="ECO:0000259" key="8">
    <source>
        <dbReference type="SMART" id="SM00607"/>
    </source>
</evidence>
<dbReference type="PANTHER" id="PTHR45713">
    <property type="entry name" value="FTP DOMAIN-CONTAINING PROTEIN"/>
    <property type="match status" value="1"/>
</dbReference>
<keyword evidence="6" id="KW-0106">Calcium</keyword>
<evidence type="ECO:0000256" key="3">
    <source>
        <dbReference type="ARBA" id="ARBA00011233"/>
    </source>
</evidence>